<dbReference type="Proteomes" id="UP001634394">
    <property type="component" value="Unassembled WGS sequence"/>
</dbReference>
<name>A0ABD3X6F0_SINWO</name>
<organism evidence="1 2">
    <name type="scientific">Sinanodonta woodiana</name>
    <name type="common">Chinese pond mussel</name>
    <name type="synonym">Anodonta woodiana</name>
    <dbReference type="NCBI Taxonomy" id="1069815"/>
    <lineage>
        <taxon>Eukaryota</taxon>
        <taxon>Metazoa</taxon>
        <taxon>Spiralia</taxon>
        <taxon>Lophotrochozoa</taxon>
        <taxon>Mollusca</taxon>
        <taxon>Bivalvia</taxon>
        <taxon>Autobranchia</taxon>
        <taxon>Heteroconchia</taxon>
        <taxon>Palaeoheterodonta</taxon>
        <taxon>Unionida</taxon>
        <taxon>Unionoidea</taxon>
        <taxon>Unionidae</taxon>
        <taxon>Unioninae</taxon>
        <taxon>Sinanodonta</taxon>
    </lineage>
</organism>
<keyword evidence="2" id="KW-1185">Reference proteome</keyword>
<proteinExistence type="predicted"/>
<evidence type="ECO:0000313" key="2">
    <source>
        <dbReference type="Proteomes" id="UP001634394"/>
    </source>
</evidence>
<accession>A0ABD3X6F0</accession>
<feature type="non-terminal residue" evidence="1">
    <location>
        <position position="1"/>
    </location>
</feature>
<dbReference type="AlphaFoldDB" id="A0ABD3X6F0"/>
<dbReference type="EMBL" id="JBJQND010000004">
    <property type="protein sequence ID" value="KAL3881073.1"/>
    <property type="molecule type" value="Genomic_DNA"/>
</dbReference>
<sequence>EEEDLSSVESDRTLKRNYAELNFDECFWLKVENEYLAIDEITLQHVLQF</sequence>
<comment type="caution">
    <text evidence="1">The sequence shown here is derived from an EMBL/GenBank/DDBJ whole genome shotgun (WGS) entry which is preliminary data.</text>
</comment>
<evidence type="ECO:0000313" key="1">
    <source>
        <dbReference type="EMBL" id="KAL3881073.1"/>
    </source>
</evidence>
<reference evidence="1 2" key="1">
    <citation type="submission" date="2024-11" db="EMBL/GenBank/DDBJ databases">
        <title>Chromosome-level genome assembly of the freshwater bivalve Anodonta woodiana.</title>
        <authorList>
            <person name="Chen X."/>
        </authorList>
    </citation>
    <scope>NUCLEOTIDE SEQUENCE [LARGE SCALE GENOMIC DNA]</scope>
    <source>
        <strain evidence="1">MN2024</strain>
        <tissue evidence="1">Gills</tissue>
    </source>
</reference>
<gene>
    <name evidence="1" type="ORF">ACJMK2_033268</name>
</gene>
<protein>
    <submittedName>
        <fullName evidence="1">Uncharacterized protein</fullName>
    </submittedName>
</protein>